<dbReference type="InterPro" id="IPR050148">
    <property type="entry name" value="Terpene_synthase-like"/>
</dbReference>
<sequence length="659" mass="75908">MQPAGSPGQGRASIYSHALLPFFQAHCIFFSKRKKKKKKRSTLHPEIKQWTNIGMANVTWNVARCHVPHPGNIVPGTGRQEHFHPRFMKTFSKYRTPFPFHISRSNRPGSSASMGMASCNANVPERASDFHRTVWGDFFINYSSEPLQAWKSEEWMTERANQLKEKISGLFEACTTPVEQLKLVDTLQHLSIDHHFNKQILTVLSSIQDTEFNSTCLHEVALRFRLLRQQGFRVSPDEFNRFKDENGNFNAHITNDARGLLSLYNAAYLFTHGEADLEEAILFARQHLESMRNNLEYPLAQQVNRALHLPLSRTLRRIEALHYISEYKAEPTHNSSILEFAKLDFDLLQRLHLKELKALSRWWKDLYSEEGLAYSRDRVVECYLWSYTAYYEKEYSRARMILAKIIAIIILTDDTYDVRATLEECRKFNEAIQRWEENAITLLPDYLKKLYLKLMNIFKEFEDELKPNEKYRVAFIRKAFQVLSSNYLQEAEWCHGGYKPRFKDQVKVSTVCSGAPFAAVGLLVGMGDDVATKEALEWATSCTDAVKAFADVTRFMNDLCSFKRGKNKNDVDSSVECYISEHGVTADVACAKIDSLVEDAWKTANRARIEHNELLPAVQRVVNITTSMPLMYGNKKDAFTFSDGLKGVIKRLFLEPVLL</sequence>
<dbReference type="GO" id="GO:0000287">
    <property type="term" value="F:magnesium ion binding"/>
    <property type="evidence" value="ECO:0007669"/>
    <property type="project" value="InterPro"/>
</dbReference>
<dbReference type="InterPro" id="IPR005630">
    <property type="entry name" value="Terpene_synthase_metal-bd"/>
</dbReference>
<reference evidence="6" key="1">
    <citation type="submission" date="2018-04" db="EMBL/GenBank/DDBJ databases">
        <title>WGS assembly of Panicum hallii.</title>
        <authorList>
            <person name="Lovell J."/>
            <person name="Jenkins J."/>
            <person name="Lowry D."/>
            <person name="Mamidi S."/>
            <person name="Sreedasyam A."/>
            <person name="Weng X."/>
            <person name="Barry K."/>
            <person name="Bonette J."/>
            <person name="Campitelli B."/>
            <person name="Daum C."/>
            <person name="Gordon S."/>
            <person name="Gould B."/>
            <person name="Lipzen A."/>
            <person name="Macqueen A."/>
            <person name="Palacio-Mejia J."/>
            <person name="Plott C."/>
            <person name="Shakirov E."/>
            <person name="Shu S."/>
            <person name="Yoshinaga Y."/>
            <person name="Zane M."/>
            <person name="Rokhsar D."/>
            <person name="Grimwood J."/>
            <person name="Schmutz J."/>
            <person name="Juenger T."/>
        </authorList>
    </citation>
    <scope>NUCLEOTIDE SEQUENCE [LARGE SCALE GENOMIC DNA]</scope>
    <source>
        <strain evidence="6">FIL2</strain>
    </source>
</reference>
<evidence type="ECO:0000259" key="4">
    <source>
        <dbReference type="Pfam" id="PF01397"/>
    </source>
</evidence>
<organism evidence="6">
    <name type="scientific">Panicum hallii</name>
    <dbReference type="NCBI Taxonomy" id="206008"/>
    <lineage>
        <taxon>Eukaryota</taxon>
        <taxon>Viridiplantae</taxon>
        <taxon>Streptophyta</taxon>
        <taxon>Embryophyta</taxon>
        <taxon>Tracheophyta</taxon>
        <taxon>Spermatophyta</taxon>
        <taxon>Magnoliopsida</taxon>
        <taxon>Liliopsida</taxon>
        <taxon>Poales</taxon>
        <taxon>Poaceae</taxon>
        <taxon>PACMAD clade</taxon>
        <taxon>Panicoideae</taxon>
        <taxon>Panicodae</taxon>
        <taxon>Paniceae</taxon>
        <taxon>Panicinae</taxon>
        <taxon>Panicum</taxon>
        <taxon>Panicum sect. Panicum</taxon>
    </lineage>
</organism>
<dbReference type="Gene3D" id="1.50.10.130">
    <property type="entry name" value="Terpene synthase, N-terminal domain"/>
    <property type="match status" value="1"/>
</dbReference>
<dbReference type="Proteomes" id="UP000243499">
    <property type="component" value="Chromosome 9"/>
</dbReference>
<evidence type="ECO:0000313" key="6">
    <source>
        <dbReference type="EMBL" id="PAN49529.1"/>
    </source>
</evidence>
<dbReference type="InterPro" id="IPR008949">
    <property type="entry name" value="Isoprenoid_synthase_dom_sf"/>
</dbReference>
<accession>A0A2S3IQF4</accession>
<dbReference type="AlphaFoldDB" id="A0A2S3IQF4"/>
<dbReference type="InterPro" id="IPR001906">
    <property type="entry name" value="Terpene_synth_N"/>
</dbReference>
<dbReference type="Pfam" id="PF03936">
    <property type="entry name" value="Terpene_synth_C"/>
    <property type="match status" value="1"/>
</dbReference>
<dbReference type="SUPFAM" id="SSF48239">
    <property type="entry name" value="Terpenoid cyclases/Protein prenyltransferases"/>
    <property type="match status" value="1"/>
</dbReference>
<keyword evidence="3" id="KW-0479">Metal-binding</keyword>
<proteinExistence type="predicted"/>
<dbReference type="CDD" id="cd00684">
    <property type="entry name" value="Terpene_cyclase_plant_C1"/>
    <property type="match status" value="1"/>
</dbReference>
<feature type="domain" description="Terpene synthase metal-binding" evidence="5">
    <location>
        <begin position="364"/>
        <end position="603"/>
    </location>
</feature>
<dbReference type="SUPFAM" id="SSF48576">
    <property type="entry name" value="Terpenoid synthases"/>
    <property type="match status" value="1"/>
</dbReference>
<dbReference type="InterPro" id="IPR044814">
    <property type="entry name" value="Terpene_cyclase_plant_C1"/>
</dbReference>
<name>A0A2S3IQF4_9POAL</name>
<dbReference type="GO" id="GO:0010333">
    <property type="term" value="F:terpene synthase activity"/>
    <property type="evidence" value="ECO:0007669"/>
    <property type="project" value="InterPro"/>
</dbReference>
<evidence type="ECO:0000256" key="2">
    <source>
        <dbReference type="ARBA" id="ARBA00001946"/>
    </source>
</evidence>
<dbReference type="FunFam" id="1.10.600.10:FF:000007">
    <property type="entry name" value="Isoprene synthase, chloroplastic"/>
    <property type="match status" value="1"/>
</dbReference>
<evidence type="ECO:0000256" key="3">
    <source>
        <dbReference type="ARBA" id="ARBA00022723"/>
    </source>
</evidence>
<dbReference type="EMBL" id="CM008054">
    <property type="protein sequence ID" value="PAN49529.1"/>
    <property type="molecule type" value="Genomic_DNA"/>
</dbReference>
<evidence type="ECO:0000259" key="5">
    <source>
        <dbReference type="Pfam" id="PF03936"/>
    </source>
</evidence>
<dbReference type="InterPro" id="IPR008930">
    <property type="entry name" value="Terpenoid_cyclase/PrenylTrfase"/>
</dbReference>
<dbReference type="Pfam" id="PF01397">
    <property type="entry name" value="Terpene_synth"/>
    <property type="match status" value="1"/>
</dbReference>
<dbReference type="Gene3D" id="1.10.600.10">
    <property type="entry name" value="Farnesyl Diphosphate Synthase"/>
    <property type="match status" value="1"/>
</dbReference>
<dbReference type="InterPro" id="IPR034741">
    <property type="entry name" value="Terpene_cyclase-like_1_C"/>
</dbReference>
<feature type="domain" description="Terpene synthase N-terminal" evidence="4">
    <location>
        <begin position="134"/>
        <end position="307"/>
    </location>
</feature>
<dbReference type="GO" id="GO:0016102">
    <property type="term" value="P:diterpenoid biosynthetic process"/>
    <property type="evidence" value="ECO:0007669"/>
    <property type="project" value="InterPro"/>
</dbReference>
<comment type="cofactor">
    <cofactor evidence="1">
        <name>Mn(2+)</name>
        <dbReference type="ChEBI" id="CHEBI:29035"/>
    </cofactor>
</comment>
<dbReference type="PANTHER" id="PTHR31225">
    <property type="entry name" value="OS04G0344100 PROTEIN-RELATED"/>
    <property type="match status" value="1"/>
</dbReference>
<dbReference type="SFLD" id="SFLDS00005">
    <property type="entry name" value="Isoprenoid_Synthase_Type_I"/>
    <property type="match status" value="1"/>
</dbReference>
<dbReference type="Gramene" id="PAN49529">
    <property type="protein sequence ID" value="PAN49529"/>
    <property type="gene ID" value="PAHAL_9G467600"/>
</dbReference>
<dbReference type="PANTHER" id="PTHR31225:SF182">
    <property type="entry name" value="TERPENE SYNTHASE"/>
    <property type="match status" value="1"/>
</dbReference>
<evidence type="ECO:0000256" key="1">
    <source>
        <dbReference type="ARBA" id="ARBA00001936"/>
    </source>
</evidence>
<protein>
    <submittedName>
        <fullName evidence="6">Uncharacterized protein</fullName>
    </submittedName>
</protein>
<dbReference type="SFLD" id="SFLDG01019">
    <property type="entry name" value="Terpene_Cyclase_Like_1_C_Termi"/>
    <property type="match status" value="1"/>
</dbReference>
<gene>
    <name evidence="6" type="ORF">PAHAL_9G467600</name>
</gene>
<comment type="cofactor">
    <cofactor evidence="2">
        <name>Mg(2+)</name>
        <dbReference type="ChEBI" id="CHEBI:18420"/>
    </cofactor>
</comment>
<dbReference type="InterPro" id="IPR036965">
    <property type="entry name" value="Terpene_synth_N_sf"/>
</dbReference>